<protein>
    <submittedName>
        <fullName evidence="2">Pyridoxamine 5'-phosphate oxidase family protein</fullName>
    </submittedName>
</protein>
<gene>
    <name evidence="2" type="ORF">ACIB24_10090</name>
</gene>
<reference evidence="2 3" key="1">
    <citation type="submission" date="2024-10" db="EMBL/GenBank/DDBJ databases">
        <title>The Natural Products Discovery Center: Release of the First 8490 Sequenced Strains for Exploring Actinobacteria Biosynthetic Diversity.</title>
        <authorList>
            <person name="Kalkreuter E."/>
            <person name="Kautsar S.A."/>
            <person name="Yang D."/>
            <person name="Bader C.D."/>
            <person name="Teijaro C.N."/>
            <person name="Fluegel L."/>
            <person name="Davis C.M."/>
            <person name="Simpson J.R."/>
            <person name="Lauterbach L."/>
            <person name="Steele A.D."/>
            <person name="Gui C."/>
            <person name="Meng S."/>
            <person name="Li G."/>
            <person name="Viehrig K."/>
            <person name="Ye F."/>
            <person name="Su P."/>
            <person name="Kiefer A.F."/>
            <person name="Nichols A."/>
            <person name="Cepeda A.J."/>
            <person name="Yan W."/>
            <person name="Fan B."/>
            <person name="Jiang Y."/>
            <person name="Adhikari A."/>
            <person name="Zheng C.-J."/>
            <person name="Schuster L."/>
            <person name="Cowan T.M."/>
            <person name="Smanski M.J."/>
            <person name="Chevrette M.G."/>
            <person name="De Carvalho L.P.S."/>
            <person name="Shen B."/>
        </authorList>
    </citation>
    <scope>NUCLEOTIDE SEQUENCE [LARGE SCALE GENOMIC DNA]</scope>
    <source>
        <strain evidence="2 3">NPDC049639</strain>
    </source>
</reference>
<name>A0ABW8AM47_9ACTN</name>
<sequence>MPFADLPAAVPAGQESRVDGRAAGGDRTAQELSRAECLRLLRTTGVGRLVYTDRALPAIIPVNFVITDDHVVVALRNGSRAAQAANGNVVAFEADRIDEETRTGWSVVVVGPGVAERVGTTDVLLRSWITGERDVRLLIALQRVTGRRLLSA</sequence>
<dbReference type="Pfam" id="PF12900">
    <property type="entry name" value="Pyridox_ox_2"/>
    <property type="match status" value="1"/>
</dbReference>
<dbReference type="RefSeq" id="WP_398279052.1">
    <property type="nucleotide sequence ID" value="NZ_JBITLV010000003.1"/>
</dbReference>
<accession>A0ABW8AM47</accession>
<dbReference type="Proteomes" id="UP001612915">
    <property type="component" value="Unassembled WGS sequence"/>
</dbReference>
<proteinExistence type="predicted"/>
<comment type="caution">
    <text evidence="2">The sequence shown here is derived from an EMBL/GenBank/DDBJ whole genome shotgun (WGS) entry which is preliminary data.</text>
</comment>
<organism evidence="2 3">
    <name type="scientific">Spongisporangium articulatum</name>
    <dbReference type="NCBI Taxonomy" id="3362603"/>
    <lineage>
        <taxon>Bacteria</taxon>
        <taxon>Bacillati</taxon>
        <taxon>Actinomycetota</taxon>
        <taxon>Actinomycetes</taxon>
        <taxon>Kineosporiales</taxon>
        <taxon>Kineosporiaceae</taxon>
        <taxon>Spongisporangium</taxon>
    </lineage>
</organism>
<dbReference type="SUPFAM" id="SSF50475">
    <property type="entry name" value="FMN-binding split barrel"/>
    <property type="match status" value="1"/>
</dbReference>
<dbReference type="InterPro" id="IPR012349">
    <property type="entry name" value="Split_barrel_FMN-bd"/>
</dbReference>
<dbReference type="EMBL" id="JBITLV010000003">
    <property type="protein sequence ID" value="MFI7587412.1"/>
    <property type="molecule type" value="Genomic_DNA"/>
</dbReference>
<evidence type="ECO:0000313" key="2">
    <source>
        <dbReference type="EMBL" id="MFI7587412.1"/>
    </source>
</evidence>
<evidence type="ECO:0000313" key="3">
    <source>
        <dbReference type="Proteomes" id="UP001612915"/>
    </source>
</evidence>
<dbReference type="InterPro" id="IPR024747">
    <property type="entry name" value="Pyridox_Oxase-rel"/>
</dbReference>
<dbReference type="Gene3D" id="2.30.110.10">
    <property type="entry name" value="Electron Transport, Fmn-binding Protein, Chain A"/>
    <property type="match status" value="1"/>
</dbReference>
<evidence type="ECO:0000256" key="1">
    <source>
        <dbReference type="SAM" id="MobiDB-lite"/>
    </source>
</evidence>
<feature type="region of interest" description="Disordered" evidence="1">
    <location>
        <begin position="1"/>
        <end position="27"/>
    </location>
</feature>
<keyword evidence="3" id="KW-1185">Reference proteome</keyword>